<reference evidence="3 4" key="1">
    <citation type="journal article" date="2015" name="Int. J. Syst. Evol. Microbiol.">
        <title>Methanoculleus taiwanensis sp. nov., a methanogen isolated from deep marine sediment at the deformation front area near Taiwan.</title>
        <authorList>
            <person name="Weng C.Y."/>
            <person name="Chen S.C."/>
            <person name="Lai M.C."/>
            <person name="Wu S.Y."/>
            <person name="Lin S."/>
            <person name="Yang T.F."/>
            <person name="Chen P.C."/>
        </authorList>
    </citation>
    <scope>NUCLEOTIDE SEQUENCE [LARGE SCALE GENOMIC DNA]</scope>
    <source>
        <strain evidence="3 4">CYW4</strain>
    </source>
</reference>
<feature type="region of interest" description="Disordered" evidence="1">
    <location>
        <begin position="1"/>
        <end position="21"/>
    </location>
</feature>
<sequence length="191" mass="21632">MRRNPYLSAPSKKYSVNSRKQGDGAASQVHGVLILVALVIILALILWLLCSGFTFPTWPPPPPELPPIIITDVRHINNDHPYNLNYESRVTLRNNSTVRFPNDLLTAKFYRDGEEIYPCIILTMNGHNFISTHHYGVQTLHGSGSEDQYWNPNERIWINLNDGTLHPGDLVTVEIFDRGTGNRVSRHSYAA</sequence>
<feature type="transmembrane region" description="Helical" evidence="2">
    <location>
        <begin position="29"/>
        <end position="49"/>
    </location>
</feature>
<proteinExistence type="predicted"/>
<keyword evidence="2" id="KW-1133">Transmembrane helix</keyword>
<dbReference type="EMBL" id="LHQS01000002">
    <property type="protein sequence ID" value="RXE56158.1"/>
    <property type="molecule type" value="Genomic_DNA"/>
</dbReference>
<evidence type="ECO:0000256" key="1">
    <source>
        <dbReference type="SAM" id="MobiDB-lite"/>
    </source>
</evidence>
<dbReference type="Proteomes" id="UP000290932">
    <property type="component" value="Unassembled WGS sequence"/>
</dbReference>
<evidence type="ECO:0000256" key="2">
    <source>
        <dbReference type="SAM" id="Phobius"/>
    </source>
</evidence>
<comment type="caution">
    <text evidence="3">The sequence shown here is derived from an EMBL/GenBank/DDBJ whole genome shotgun (WGS) entry which is preliminary data.</text>
</comment>
<evidence type="ECO:0000313" key="3">
    <source>
        <dbReference type="EMBL" id="RXE56158.1"/>
    </source>
</evidence>
<organism evidence="3 4">
    <name type="scientific">Methanoculleus taiwanensis</name>
    <dbReference type="NCBI Taxonomy" id="1550565"/>
    <lineage>
        <taxon>Archaea</taxon>
        <taxon>Methanobacteriati</taxon>
        <taxon>Methanobacteriota</taxon>
        <taxon>Stenosarchaea group</taxon>
        <taxon>Methanomicrobia</taxon>
        <taxon>Methanomicrobiales</taxon>
        <taxon>Methanomicrobiaceae</taxon>
        <taxon>Methanoculleus</taxon>
    </lineage>
</organism>
<evidence type="ECO:0000313" key="4">
    <source>
        <dbReference type="Proteomes" id="UP000290932"/>
    </source>
</evidence>
<accession>A0A498H0L5</accession>
<gene>
    <name evidence="3" type="ORF">ABH15_08330</name>
</gene>
<keyword evidence="4" id="KW-1185">Reference proteome</keyword>
<name>A0A498H0L5_9EURY</name>
<keyword evidence="2" id="KW-0472">Membrane</keyword>
<evidence type="ECO:0008006" key="5">
    <source>
        <dbReference type="Google" id="ProtNLM"/>
    </source>
</evidence>
<protein>
    <recommendedName>
        <fullName evidence="5">Archaeal Type IV pilin N-terminal domain-containing protein</fullName>
    </recommendedName>
</protein>
<dbReference type="AlphaFoldDB" id="A0A498H0L5"/>
<keyword evidence="2" id="KW-0812">Transmembrane</keyword>